<dbReference type="InterPro" id="IPR033396">
    <property type="entry name" value="DUF5107"/>
</dbReference>
<reference evidence="5" key="1">
    <citation type="submission" date="2020-07" db="EMBL/GenBank/DDBJ databases">
        <title>Vallitalea pronyensis genome.</title>
        <authorList>
            <person name="Postec A."/>
        </authorList>
    </citation>
    <scope>NUCLEOTIDE SEQUENCE</scope>
    <source>
        <strain evidence="5">FatNI3</strain>
    </source>
</reference>
<dbReference type="InterPro" id="IPR019734">
    <property type="entry name" value="TPR_rpt"/>
</dbReference>
<gene>
    <name evidence="5" type="ORF">HZI73_20235</name>
</gene>
<dbReference type="RefSeq" id="WP_212698882.1">
    <property type="nucleotide sequence ID" value="NZ_CP058649.1"/>
</dbReference>
<dbReference type="Pfam" id="PF13414">
    <property type="entry name" value="TPR_11"/>
    <property type="match status" value="1"/>
</dbReference>
<dbReference type="PANTHER" id="PTHR45586">
    <property type="entry name" value="TPR REPEAT-CONTAINING PROTEIN PA4667"/>
    <property type="match status" value="1"/>
</dbReference>
<dbReference type="InterPro" id="IPR011990">
    <property type="entry name" value="TPR-like_helical_dom_sf"/>
</dbReference>
<evidence type="ECO:0000256" key="3">
    <source>
        <dbReference type="PROSITE-ProRule" id="PRU00339"/>
    </source>
</evidence>
<protein>
    <submittedName>
        <fullName evidence="5">DUF5107 domain-containing protein</fullName>
    </submittedName>
</protein>
<dbReference type="PROSITE" id="PS50005">
    <property type="entry name" value="TPR"/>
    <property type="match status" value="1"/>
</dbReference>
<evidence type="ECO:0000259" key="4">
    <source>
        <dbReference type="Pfam" id="PF17128"/>
    </source>
</evidence>
<name>A0A8J8SJN5_9FIRM</name>
<dbReference type="SUPFAM" id="SSF48452">
    <property type="entry name" value="TPR-like"/>
    <property type="match status" value="4"/>
</dbReference>
<dbReference type="Gene3D" id="1.25.40.10">
    <property type="entry name" value="Tetratricopeptide repeat domain"/>
    <property type="match status" value="4"/>
</dbReference>
<evidence type="ECO:0000256" key="2">
    <source>
        <dbReference type="ARBA" id="ARBA00022803"/>
    </source>
</evidence>
<feature type="domain" description="DUF5107" evidence="4">
    <location>
        <begin position="41"/>
        <end position="345"/>
    </location>
</feature>
<keyword evidence="1" id="KW-0677">Repeat</keyword>
<dbReference type="AlphaFoldDB" id="A0A8J8SJN5"/>
<dbReference type="KEGG" id="vpy:HZI73_20235"/>
<evidence type="ECO:0000256" key="1">
    <source>
        <dbReference type="ARBA" id="ARBA00022737"/>
    </source>
</evidence>
<dbReference type="InterPro" id="IPR051012">
    <property type="entry name" value="CellSynth/LPSAsmb/PSIAsmb"/>
</dbReference>
<evidence type="ECO:0000313" key="5">
    <source>
        <dbReference type="EMBL" id="QUI25811.1"/>
    </source>
</evidence>
<evidence type="ECO:0000313" key="6">
    <source>
        <dbReference type="Proteomes" id="UP000683246"/>
    </source>
</evidence>
<keyword evidence="2 3" id="KW-0802">TPR repeat</keyword>
<dbReference type="SMART" id="SM00028">
    <property type="entry name" value="TPR"/>
    <property type="match status" value="8"/>
</dbReference>
<dbReference type="Pfam" id="PF17128">
    <property type="entry name" value="DUF5107"/>
    <property type="match status" value="1"/>
</dbReference>
<keyword evidence="6" id="KW-1185">Reference proteome</keyword>
<dbReference type="EMBL" id="CP058649">
    <property type="protein sequence ID" value="QUI25811.1"/>
    <property type="molecule type" value="Genomic_DNA"/>
</dbReference>
<accession>A0A8J8SJN5</accession>
<proteinExistence type="predicted"/>
<feature type="repeat" description="TPR" evidence="3">
    <location>
        <begin position="767"/>
        <end position="800"/>
    </location>
</feature>
<dbReference type="PANTHER" id="PTHR45586:SF1">
    <property type="entry name" value="LIPOPOLYSACCHARIDE ASSEMBLY PROTEIN B"/>
    <property type="match status" value="1"/>
</dbReference>
<dbReference type="Pfam" id="PF13432">
    <property type="entry name" value="TPR_16"/>
    <property type="match status" value="1"/>
</dbReference>
<dbReference type="Proteomes" id="UP000683246">
    <property type="component" value="Chromosome"/>
</dbReference>
<organism evidence="5 6">
    <name type="scientific">Vallitalea pronyensis</name>
    <dbReference type="NCBI Taxonomy" id="1348613"/>
    <lineage>
        <taxon>Bacteria</taxon>
        <taxon>Bacillati</taxon>
        <taxon>Bacillota</taxon>
        <taxon>Clostridia</taxon>
        <taxon>Lachnospirales</taxon>
        <taxon>Vallitaleaceae</taxon>
        <taxon>Vallitalea</taxon>
    </lineage>
</organism>
<sequence length="1110" mass="129067">MNDFYVKMWEEDVTIPTYPVGEPDKNPMFLEKRVYQGSSGKVYPLPFTDNIMDNKIMQSYHMVYLENKYLKIAILPELGGRIQRAYDKTNDYDFVYYNQVIKPALVGLAGPWISGGIEFNWPQHHRPSTFSPVDYCLQDNQDGSKTVWVSEIDRMYGTKGMAGFTLYPDKAYLEIKGQLYNGTDTPQTFLWWANPAVAVNDHTQSIFPPDVHAVFDHGKRDVSKFPIATGTYYKVDYSSGVDISRYKNLPVPTSYMAYHSDYNFIGGYDFAKSAGILHVANHHISPGKKQWTWGCGDFGQAWDRNLTDEDGPYIELMTGVHTDNQPDFSWLQPYEEKTFTQYFMPYKQVGQVKNATIDAAINLEFIDNEVIISLYTTSAFDHLTIQLTENSKVIFTETMGHISPEKAYVTKVSLDKVMDQHHYKLTVLQMDKTPLISYQPAEESILKTPDPAKPALQPHEIQSNEELFLTGLHLEQYRHATYEPDTYYLEGLKRDPSDSRLNNAYGLLLYRRGQFKESEKYFREAVKKITWKNPNPYDGEPYYNLGLCLKMQERYEEAFNAFYKSTWNHAWQDSGYYHLSLISCMRKEYREALELVNHAIIKNYHHTKARNLKCTILRHLGRLEEAEKFAQETIAIDKLDFGSRYETYLTLSSRQATKAKETLAALMQLMRNAYHNYLELAIDYGNAGLYDEAIDVLKHHVHQTDNDVIYPMIYYYLGYYCKKNNKLEEGERYYRLGKDANGDYCFPNRLHSINILKDVITSQPEDAKAPYYLANLYYDKKQFDAAITLWEQSVSLDKQFPTVYRNLALAYFNKHHDAKQSRVYLEKAFDLNTEDPRVLFELDQLYKKTGVPHEERLEKLEQHMDVVTQRDVLYLEYITLLNNLGMMHKAQELIAARKFHPWEGGEGKVVAQYIYTHMELAKKAMDEGAYHEAIALLEQTKHYPHHLGEGKLQGTAENHIDYYLGIAYEKLGQTHEATQAFERASVGIQELSNMMFYNDQPADMMFYQGMALLKLGQVDLAQSKFNQLYDYGEKHIHDHITIDYFAVSLPDFLVFDEDLNQKNYIHCLYLMGLSHLGKENYDKAEYTLEEAFSLDINHQGIMTHLRMLKS</sequence>